<keyword evidence="1" id="KW-0472">Membrane</keyword>
<evidence type="ECO:0000256" key="1">
    <source>
        <dbReference type="SAM" id="Phobius"/>
    </source>
</evidence>
<sequence>MNTGSLGVAASAVYFACWLIAKGLACPLVIWQVSDSVAPSRRRFSWVPVTQKDITRWLVVLSS</sequence>
<keyword evidence="1" id="KW-0812">Transmembrane</keyword>
<keyword evidence="1" id="KW-1133">Transmembrane helix</keyword>
<evidence type="ECO:0000313" key="2">
    <source>
        <dbReference type="EMBL" id="PSN74267.1"/>
    </source>
</evidence>
<reference evidence="2 3" key="1">
    <citation type="journal article" date="2018" name="Front. Microbiol.">
        <title>Genome-Wide Analysis of Corynespora cassiicola Leaf Fall Disease Putative Effectors.</title>
        <authorList>
            <person name="Lopez D."/>
            <person name="Ribeiro S."/>
            <person name="Label P."/>
            <person name="Fumanal B."/>
            <person name="Venisse J.S."/>
            <person name="Kohler A."/>
            <person name="de Oliveira R.R."/>
            <person name="Labutti K."/>
            <person name="Lipzen A."/>
            <person name="Lail K."/>
            <person name="Bauer D."/>
            <person name="Ohm R.A."/>
            <person name="Barry K.W."/>
            <person name="Spatafora J."/>
            <person name="Grigoriev I.V."/>
            <person name="Martin F.M."/>
            <person name="Pujade-Renaud V."/>
        </authorList>
    </citation>
    <scope>NUCLEOTIDE SEQUENCE [LARGE SCALE GENOMIC DNA]</scope>
    <source>
        <strain evidence="2 3">Philippines</strain>
    </source>
</reference>
<name>A0A2T2P9F4_CORCC</name>
<proteinExistence type="predicted"/>
<dbReference type="Proteomes" id="UP000240883">
    <property type="component" value="Unassembled WGS sequence"/>
</dbReference>
<protein>
    <submittedName>
        <fullName evidence="2">Uncharacterized protein</fullName>
    </submittedName>
</protein>
<gene>
    <name evidence="2" type="ORF">BS50DRAFT_567122</name>
</gene>
<feature type="transmembrane region" description="Helical" evidence="1">
    <location>
        <begin position="12"/>
        <end position="33"/>
    </location>
</feature>
<organism evidence="2 3">
    <name type="scientific">Corynespora cassiicola Philippines</name>
    <dbReference type="NCBI Taxonomy" id="1448308"/>
    <lineage>
        <taxon>Eukaryota</taxon>
        <taxon>Fungi</taxon>
        <taxon>Dikarya</taxon>
        <taxon>Ascomycota</taxon>
        <taxon>Pezizomycotina</taxon>
        <taxon>Dothideomycetes</taxon>
        <taxon>Pleosporomycetidae</taxon>
        <taxon>Pleosporales</taxon>
        <taxon>Corynesporascaceae</taxon>
        <taxon>Corynespora</taxon>
    </lineage>
</organism>
<evidence type="ECO:0000313" key="3">
    <source>
        <dbReference type="Proteomes" id="UP000240883"/>
    </source>
</evidence>
<accession>A0A2T2P9F4</accession>
<keyword evidence="3" id="KW-1185">Reference proteome</keyword>
<dbReference type="EMBL" id="KZ678128">
    <property type="protein sequence ID" value="PSN74267.1"/>
    <property type="molecule type" value="Genomic_DNA"/>
</dbReference>
<dbReference type="AlphaFoldDB" id="A0A2T2P9F4"/>